<evidence type="ECO:0000313" key="7">
    <source>
        <dbReference type="Proteomes" id="UP000265515"/>
    </source>
</evidence>
<dbReference type="AlphaFoldDB" id="A0A388MF66"/>
<dbReference type="SUPFAM" id="SSF56112">
    <property type="entry name" value="Protein kinase-like (PK-like)"/>
    <property type="match status" value="1"/>
</dbReference>
<dbReference type="GO" id="GO:0004672">
    <property type="term" value="F:protein kinase activity"/>
    <property type="evidence" value="ECO:0007669"/>
    <property type="project" value="InterPro"/>
</dbReference>
<dbReference type="Gene3D" id="3.30.200.20">
    <property type="entry name" value="Phosphorylase Kinase, domain 1"/>
    <property type="match status" value="1"/>
</dbReference>
<dbReference type="Gene3D" id="1.10.510.10">
    <property type="entry name" value="Transferase(Phosphotransferase) domain 1"/>
    <property type="match status" value="1"/>
</dbReference>
<dbReference type="OrthoDB" id="1929327at2759"/>
<dbReference type="GO" id="GO:0005886">
    <property type="term" value="C:plasma membrane"/>
    <property type="evidence" value="ECO:0007669"/>
    <property type="project" value="TreeGrafter"/>
</dbReference>
<keyword evidence="2" id="KW-0067">ATP-binding</keyword>
<dbReference type="InterPro" id="IPR000719">
    <property type="entry name" value="Prot_kinase_dom"/>
</dbReference>
<keyword evidence="4" id="KW-0472">Membrane</keyword>
<dbReference type="PANTHER" id="PTHR27001:SF931">
    <property type="entry name" value="OS11G0664100 PROTEIN"/>
    <property type="match status" value="1"/>
</dbReference>
<dbReference type="InterPro" id="IPR011044">
    <property type="entry name" value="Quino_amine_DH_bsu"/>
</dbReference>
<dbReference type="PANTHER" id="PTHR27001">
    <property type="entry name" value="OS01G0253100 PROTEIN"/>
    <property type="match status" value="1"/>
</dbReference>
<evidence type="ECO:0000256" key="1">
    <source>
        <dbReference type="ARBA" id="ARBA00022741"/>
    </source>
</evidence>
<reference evidence="6 7" key="1">
    <citation type="journal article" date="2018" name="Cell">
        <title>The Chara Genome: Secondary Complexity and Implications for Plant Terrestrialization.</title>
        <authorList>
            <person name="Nishiyama T."/>
            <person name="Sakayama H."/>
            <person name="Vries J.D."/>
            <person name="Buschmann H."/>
            <person name="Saint-Marcoux D."/>
            <person name="Ullrich K.K."/>
            <person name="Haas F.B."/>
            <person name="Vanderstraeten L."/>
            <person name="Becker D."/>
            <person name="Lang D."/>
            <person name="Vosolsobe S."/>
            <person name="Rombauts S."/>
            <person name="Wilhelmsson P.K.I."/>
            <person name="Janitza P."/>
            <person name="Kern R."/>
            <person name="Heyl A."/>
            <person name="Rumpler F."/>
            <person name="Villalobos L.I.A.C."/>
            <person name="Clay J.M."/>
            <person name="Skokan R."/>
            <person name="Toyoda A."/>
            <person name="Suzuki Y."/>
            <person name="Kagoshima H."/>
            <person name="Schijlen E."/>
            <person name="Tajeshwar N."/>
            <person name="Catarino B."/>
            <person name="Hetherington A.J."/>
            <person name="Saltykova A."/>
            <person name="Bonnot C."/>
            <person name="Breuninger H."/>
            <person name="Symeonidi A."/>
            <person name="Radhakrishnan G.V."/>
            <person name="Van Nieuwerburgh F."/>
            <person name="Deforce D."/>
            <person name="Chang C."/>
            <person name="Karol K.G."/>
            <person name="Hedrich R."/>
            <person name="Ulvskov P."/>
            <person name="Glockner G."/>
            <person name="Delwiche C.F."/>
            <person name="Petrasek J."/>
            <person name="Van de Peer Y."/>
            <person name="Friml J."/>
            <person name="Beilby M."/>
            <person name="Dolan L."/>
            <person name="Kohara Y."/>
            <person name="Sugano S."/>
            <person name="Fujiyama A."/>
            <person name="Delaux P.-M."/>
            <person name="Quint M."/>
            <person name="TheiBen G."/>
            <person name="Hagemann M."/>
            <person name="Harholt J."/>
            <person name="Dunand C."/>
            <person name="Zachgo S."/>
            <person name="Langdale J."/>
            <person name="Maumus F."/>
            <person name="Straeten D.V.D."/>
            <person name="Gould S.B."/>
            <person name="Rensing S.A."/>
        </authorList>
    </citation>
    <scope>NUCLEOTIDE SEQUENCE [LARGE SCALE GENOMIC DNA]</scope>
    <source>
        <strain evidence="6 7">S276</strain>
    </source>
</reference>
<evidence type="ECO:0000256" key="4">
    <source>
        <dbReference type="SAM" id="Phobius"/>
    </source>
</evidence>
<dbReference type="PROSITE" id="PS50011">
    <property type="entry name" value="PROTEIN_KINASE_DOM"/>
    <property type="match status" value="1"/>
</dbReference>
<dbReference type="SMART" id="SM00220">
    <property type="entry name" value="S_TKc"/>
    <property type="match status" value="1"/>
</dbReference>
<feature type="transmembrane region" description="Helical" evidence="4">
    <location>
        <begin position="329"/>
        <end position="351"/>
    </location>
</feature>
<keyword evidence="7" id="KW-1185">Reference proteome</keyword>
<dbReference type="EMBL" id="BFEA01001294">
    <property type="protein sequence ID" value="GBG93207.1"/>
    <property type="molecule type" value="Genomic_DNA"/>
</dbReference>
<dbReference type="STRING" id="69332.A0A388MF66"/>
<evidence type="ECO:0000256" key="2">
    <source>
        <dbReference type="ARBA" id="ARBA00022840"/>
    </source>
</evidence>
<keyword evidence="1" id="KW-0547">Nucleotide-binding</keyword>
<dbReference type="InterPro" id="IPR011009">
    <property type="entry name" value="Kinase-like_dom_sf"/>
</dbReference>
<organism evidence="6 7">
    <name type="scientific">Chara braunii</name>
    <name type="common">Braun's stonewort</name>
    <dbReference type="NCBI Taxonomy" id="69332"/>
    <lineage>
        <taxon>Eukaryota</taxon>
        <taxon>Viridiplantae</taxon>
        <taxon>Streptophyta</taxon>
        <taxon>Charophyceae</taxon>
        <taxon>Charales</taxon>
        <taxon>Characeae</taxon>
        <taxon>Chara</taxon>
    </lineage>
</organism>
<protein>
    <recommendedName>
        <fullName evidence="5">Protein kinase domain-containing protein</fullName>
    </recommendedName>
</protein>
<dbReference type="InterPro" id="IPR008271">
    <property type="entry name" value="Ser/Thr_kinase_AS"/>
</dbReference>
<dbReference type="Gramene" id="GBG93207">
    <property type="protein sequence ID" value="GBG93207"/>
    <property type="gene ID" value="CBR_g60507"/>
</dbReference>
<keyword evidence="4" id="KW-0812">Transmembrane</keyword>
<dbReference type="PROSITE" id="PS00108">
    <property type="entry name" value="PROTEIN_KINASE_ST"/>
    <property type="match status" value="1"/>
</dbReference>
<feature type="domain" description="Protein kinase" evidence="5">
    <location>
        <begin position="331"/>
        <end position="613"/>
    </location>
</feature>
<keyword evidence="4" id="KW-1133">Transmembrane helix</keyword>
<evidence type="ECO:0000259" key="5">
    <source>
        <dbReference type="PROSITE" id="PS50011"/>
    </source>
</evidence>
<sequence length="613" mass="64335">MDVSSSGSHLVLSTGADALATSSVALLSTSDDSRVSIPTTGHWLASLAFNPNRSRVYTVGVSSNYFQLHSAAMVEEADAVPLGGESVFEVVASIPKHGIPDVGAIVSGPQSLDPEGNCLYFVNDDVLRLWGIDLSSLSKTPTFVAGAGGLGVEDGAASRASFYDPKAVAVTPDGCNLLVAQRNGYLRLIRLGTPCGPTLSVQTVAAYDTIGLYGLALRANGASLHVYLGSTDGHVFELEIDQLLMNTCSRQMMASPSSSSQPPPVLDPGVPSSDSPGSDDLVNVVISPVSFPSSLSLPASDPSIVLSSSQVAPTAPLVKASKRDPVQPVVLIVVPVLSAAAVGVIACALFLNFRSHCCRLKEPPGGGKGCASIEVPMNSGGGSSVERPTETTVLSYSKDGCLCPEGDVQLPDVTEFTLAELCECTGDIHSRNIIGRAGAFATVYRGKLGNQEVAVKIMHGLHSRLHPQEGTAAQPPLTLPQRILITLHIAEGLDYLHHGARELVIHRDVKSSNVLLTDGPGRSVSAMLADFGLATIVHKLFAKREEVVLSTMHLAGTARLSLSYASTPIVSPKTIVYMLKRFGLPHKGTFIISPDMRALRNILVYSCDGQGVF</sequence>
<proteinExistence type="predicted"/>
<evidence type="ECO:0000313" key="6">
    <source>
        <dbReference type="EMBL" id="GBG93207.1"/>
    </source>
</evidence>
<gene>
    <name evidence="6" type="ORF">CBR_g60507</name>
</gene>
<feature type="compositionally biased region" description="Low complexity" evidence="3">
    <location>
        <begin position="267"/>
        <end position="277"/>
    </location>
</feature>
<accession>A0A388MF66</accession>
<dbReference type="Gene3D" id="2.130.10.10">
    <property type="entry name" value="YVTN repeat-like/Quinoprotein amine dehydrogenase"/>
    <property type="match status" value="1"/>
</dbReference>
<comment type="caution">
    <text evidence="6">The sequence shown here is derived from an EMBL/GenBank/DDBJ whole genome shotgun (WGS) entry which is preliminary data.</text>
</comment>
<dbReference type="SUPFAM" id="SSF50969">
    <property type="entry name" value="YVTN repeat-like/Quinoprotein amine dehydrogenase"/>
    <property type="match status" value="1"/>
</dbReference>
<dbReference type="Pfam" id="PF00069">
    <property type="entry name" value="Pkinase"/>
    <property type="match status" value="1"/>
</dbReference>
<name>A0A388MF66_CHABU</name>
<dbReference type="InterPro" id="IPR015943">
    <property type="entry name" value="WD40/YVTN_repeat-like_dom_sf"/>
</dbReference>
<dbReference type="GO" id="GO:0005524">
    <property type="term" value="F:ATP binding"/>
    <property type="evidence" value="ECO:0007669"/>
    <property type="project" value="UniProtKB-KW"/>
</dbReference>
<feature type="region of interest" description="Disordered" evidence="3">
    <location>
        <begin position="251"/>
        <end position="277"/>
    </location>
</feature>
<dbReference type="Proteomes" id="UP000265515">
    <property type="component" value="Unassembled WGS sequence"/>
</dbReference>
<evidence type="ECO:0000256" key="3">
    <source>
        <dbReference type="SAM" id="MobiDB-lite"/>
    </source>
</evidence>